<proteinExistence type="predicted"/>
<name>A0A016TQQ4_9BILA</name>
<sequence>MTTYLQRKRVDVAATPAIQRPDAPVNAIAVGGLAQRTRAMRTIHRVLWRDARTPHGGALVRAFDTW</sequence>
<gene>
    <name evidence="1" type="primary">Acey_s0086.g1990</name>
    <name evidence="1" type="ORF">Y032_0086g1990</name>
</gene>
<comment type="caution">
    <text evidence="1">The sequence shown here is derived from an EMBL/GenBank/DDBJ whole genome shotgun (WGS) entry which is preliminary data.</text>
</comment>
<reference evidence="2" key="1">
    <citation type="journal article" date="2015" name="Nat. Genet.">
        <title>The genome and transcriptome of the zoonotic hookworm Ancylostoma ceylanicum identify infection-specific gene families.</title>
        <authorList>
            <person name="Schwarz E.M."/>
            <person name="Hu Y."/>
            <person name="Antoshechkin I."/>
            <person name="Miller M.M."/>
            <person name="Sternberg P.W."/>
            <person name="Aroian R.V."/>
        </authorList>
    </citation>
    <scope>NUCLEOTIDE SEQUENCE</scope>
    <source>
        <strain evidence="2">HY135</strain>
    </source>
</reference>
<keyword evidence="2" id="KW-1185">Reference proteome</keyword>
<evidence type="ECO:0000313" key="1">
    <source>
        <dbReference type="EMBL" id="EYC04788.1"/>
    </source>
</evidence>
<organism evidence="1 2">
    <name type="scientific">Ancylostoma ceylanicum</name>
    <dbReference type="NCBI Taxonomy" id="53326"/>
    <lineage>
        <taxon>Eukaryota</taxon>
        <taxon>Metazoa</taxon>
        <taxon>Ecdysozoa</taxon>
        <taxon>Nematoda</taxon>
        <taxon>Chromadorea</taxon>
        <taxon>Rhabditida</taxon>
        <taxon>Rhabditina</taxon>
        <taxon>Rhabditomorpha</taxon>
        <taxon>Strongyloidea</taxon>
        <taxon>Ancylostomatidae</taxon>
        <taxon>Ancylostomatinae</taxon>
        <taxon>Ancylostoma</taxon>
    </lineage>
</organism>
<protein>
    <submittedName>
        <fullName evidence="1">Uncharacterized protein</fullName>
    </submittedName>
</protein>
<evidence type="ECO:0000313" key="2">
    <source>
        <dbReference type="Proteomes" id="UP000024635"/>
    </source>
</evidence>
<dbReference type="Proteomes" id="UP000024635">
    <property type="component" value="Unassembled WGS sequence"/>
</dbReference>
<dbReference type="EMBL" id="JARK01001422">
    <property type="protein sequence ID" value="EYC04788.1"/>
    <property type="molecule type" value="Genomic_DNA"/>
</dbReference>
<accession>A0A016TQQ4</accession>
<dbReference type="AlphaFoldDB" id="A0A016TQQ4"/>